<reference evidence="1 2" key="1">
    <citation type="journal article" date="2006" name="Nat. Biotechnol.">
        <title>Complete genome sequence of the entomopathogenic and metabolically versatile soil bacterium Pseudomonas entomophila.</title>
        <authorList>
            <person name="Vodovar N."/>
            <person name="Vallenet D."/>
            <person name="Cruveiller S."/>
            <person name="Rouy Z."/>
            <person name="Barbe V."/>
            <person name="Acosta C."/>
            <person name="Cattolico L."/>
            <person name="Jubin C."/>
            <person name="Lajus A."/>
            <person name="Segurens B."/>
            <person name="Vacherie B."/>
            <person name="Wincker P."/>
            <person name="Weissenbach J."/>
            <person name="Lemaitre B."/>
            <person name="Medigue C."/>
            <person name="Boccard F."/>
        </authorList>
    </citation>
    <scope>NUCLEOTIDE SEQUENCE [LARGE SCALE GENOMIC DNA]</scope>
    <source>
        <strain evidence="1 2">L48</strain>
    </source>
</reference>
<evidence type="ECO:0000313" key="2">
    <source>
        <dbReference type="Proteomes" id="UP000000658"/>
    </source>
</evidence>
<evidence type="ECO:0000313" key="1">
    <source>
        <dbReference type="EMBL" id="CAK18095.1"/>
    </source>
</evidence>
<sequence>MKGTFLKCLVTLGLASLVGCKEELPNTFKLVGELPPDFAYSAAAYYKPEPGTECSVTDWKRTMPTFNSDWRKEYNPVSIIEIYKIIKGCRMVISHIRIRIFGVYGKVFNQVTEADANVGIYTELDDKYRRVMNADDGDTFYGECQWLFRTMHKERNIRKILRCKKDKERGERFVGNPFGAYLVDQLPGKTIRMNIRVVESERPYFKDTWVKFPRGWKRCIGKGVDDLSGYCQGNYSDFIDFKMPDGRICNLYPGCEE</sequence>
<dbReference type="EMBL" id="CT573326">
    <property type="protein sequence ID" value="CAK18095.1"/>
    <property type="molecule type" value="Genomic_DNA"/>
</dbReference>
<dbReference type="KEGG" id="pen:PSEEN5484"/>
<name>Q1I2P1_PSEE4</name>
<protein>
    <recommendedName>
        <fullName evidence="3">Lipoprotein</fullName>
    </recommendedName>
</protein>
<dbReference type="Proteomes" id="UP000000658">
    <property type="component" value="Chromosome"/>
</dbReference>
<dbReference type="HOGENOM" id="CLU_1081259_0_0_6"/>
<dbReference type="AlphaFoldDB" id="Q1I2P1"/>
<accession>Q1I2P1</accession>
<evidence type="ECO:0008006" key="3">
    <source>
        <dbReference type="Google" id="ProtNLM"/>
    </source>
</evidence>
<dbReference type="PROSITE" id="PS51257">
    <property type="entry name" value="PROKAR_LIPOPROTEIN"/>
    <property type="match status" value="1"/>
</dbReference>
<organism evidence="1 2">
    <name type="scientific">Pseudomonas entomophila (strain L48)</name>
    <dbReference type="NCBI Taxonomy" id="384676"/>
    <lineage>
        <taxon>Bacteria</taxon>
        <taxon>Pseudomonadati</taxon>
        <taxon>Pseudomonadota</taxon>
        <taxon>Gammaproteobacteria</taxon>
        <taxon>Pseudomonadales</taxon>
        <taxon>Pseudomonadaceae</taxon>
        <taxon>Pseudomonas</taxon>
    </lineage>
</organism>
<dbReference type="STRING" id="384676.PSEEN5484"/>
<dbReference type="OrthoDB" id="7017115at2"/>
<proteinExistence type="predicted"/>
<gene>
    <name evidence="1" type="ordered locus">PSEEN5484</name>
</gene>